<evidence type="ECO:0000313" key="1">
    <source>
        <dbReference type="EMBL" id="CAB3997344.1"/>
    </source>
</evidence>
<proteinExistence type="predicted"/>
<reference evidence="1" key="1">
    <citation type="submission" date="2020-04" db="EMBL/GenBank/DDBJ databases">
        <authorList>
            <person name="Alioto T."/>
            <person name="Alioto T."/>
            <person name="Gomez Garrido J."/>
        </authorList>
    </citation>
    <scope>NUCLEOTIDE SEQUENCE</scope>
    <source>
        <strain evidence="1">A484AB</strain>
    </source>
</reference>
<sequence length="142" mass="15704">DAPSAAPPGAREELLKQADAGEINYTAKYIKKHPKKTLESIYKDYERQQLENTNNQQTDILIAKFTELMGELKAVKSIPSVYLTGGKQAAQCVVENKLLKKDLRNLVGYITPYIPLIGILSAGITFGKHVVSTKVSCPEKKE</sequence>
<dbReference type="EMBL" id="CACRXK020003076">
    <property type="protein sequence ID" value="CAB3997344.1"/>
    <property type="molecule type" value="Genomic_DNA"/>
</dbReference>
<dbReference type="Proteomes" id="UP001152795">
    <property type="component" value="Unassembled WGS sequence"/>
</dbReference>
<evidence type="ECO:0000313" key="2">
    <source>
        <dbReference type="Proteomes" id="UP001152795"/>
    </source>
</evidence>
<dbReference type="AlphaFoldDB" id="A0A7D9E0V9"/>
<organism evidence="1 2">
    <name type="scientific">Paramuricea clavata</name>
    <name type="common">Red gorgonian</name>
    <name type="synonym">Violescent sea-whip</name>
    <dbReference type="NCBI Taxonomy" id="317549"/>
    <lineage>
        <taxon>Eukaryota</taxon>
        <taxon>Metazoa</taxon>
        <taxon>Cnidaria</taxon>
        <taxon>Anthozoa</taxon>
        <taxon>Octocorallia</taxon>
        <taxon>Malacalcyonacea</taxon>
        <taxon>Plexauridae</taxon>
        <taxon>Paramuricea</taxon>
    </lineage>
</organism>
<name>A0A7D9E0V9_PARCT</name>
<protein>
    <submittedName>
        <fullName evidence="1">Uncharacterized protein</fullName>
    </submittedName>
</protein>
<accession>A0A7D9E0V9</accession>
<keyword evidence="2" id="KW-1185">Reference proteome</keyword>
<comment type="caution">
    <text evidence="1">The sequence shown here is derived from an EMBL/GenBank/DDBJ whole genome shotgun (WGS) entry which is preliminary data.</text>
</comment>
<gene>
    <name evidence="1" type="ORF">PACLA_8A083520</name>
</gene>
<feature type="non-terminal residue" evidence="1">
    <location>
        <position position="1"/>
    </location>
</feature>